<protein>
    <recommendedName>
        <fullName evidence="5">THH1/TOM1/TOM3 domain-containing protein</fullName>
    </recommendedName>
</protein>
<gene>
    <name evidence="3" type="ORF">DICPUDRAFT_157359</name>
</gene>
<accession>F0ZYX8</accession>
<feature type="transmembrane region" description="Helical" evidence="2">
    <location>
        <begin position="250"/>
        <end position="272"/>
    </location>
</feature>
<evidence type="ECO:0000256" key="1">
    <source>
        <dbReference type="SAM" id="MobiDB-lite"/>
    </source>
</evidence>
<dbReference type="InParanoid" id="F0ZYX8"/>
<feature type="transmembrane region" description="Helical" evidence="2">
    <location>
        <begin position="216"/>
        <end position="238"/>
    </location>
</feature>
<feature type="compositionally biased region" description="Low complexity" evidence="1">
    <location>
        <begin position="285"/>
        <end position="301"/>
    </location>
</feature>
<feature type="transmembrane region" description="Helical" evidence="2">
    <location>
        <begin position="96"/>
        <end position="121"/>
    </location>
</feature>
<dbReference type="OrthoDB" id="17797at2759"/>
<name>F0ZYX8_DICPU</name>
<proteinExistence type="predicted"/>
<feature type="transmembrane region" description="Helical" evidence="2">
    <location>
        <begin position="68"/>
        <end position="90"/>
    </location>
</feature>
<keyword evidence="2" id="KW-1133">Transmembrane helix</keyword>
<keyword evidence="2" id="KW-0472">Membrane</keyword>
<evidence type="ECO:0000313" key="3">
    <source>
        <dbReference type="EMBL" id="EGC30857.1"/>
    </source>
</evidence>
<dbReference type="eggNOG" id="ENOG502R2I7">
    <property type="taxonomic scope" value="Eukaryota"/>
</dbReference>
<keyword evidence="4" id="KW-1185">Reference proteome</keyword>
<evidence type="ECO:0008006" key="5">
    <source>
        <dbReference type="Google" id="ProtNLM"/>
    </source>
</evidence>
<dbReference type="EMBL" id="GL871295">
    <property type="protein sequence ID" value="EGC30857.1"/>
    <property type="molecule type" value="Genomic_DNA"/>
</dbReference>
<dbReference type="RefSeq" id="XP_003292623.1">
    <property type="nucleotide sequence ID" value="XM_003292575.1"/>
</dbReference>
<dbReference type="AlphaFoldDB" id="F0ZYX8"/>
<keyword evidence="2" id="KW-0812">Transmembrane</keyword>
<evidence type="ECO:0000313" key="4">
    <source>
        <dbReference type="Proteomes" id="UP000001064"/>
    </source>
</evidence>
<feature type="region of interest" description="Disordered" evidence="1">
    <location>
        <begin position="285"/>
        <end position="316"/>
    </location>
</feature>
<sequence>MNNTTINLLQTPKRCYCEPSFEQKESECNPAGCKTVASLILIGYVITLSFCLYRLNQLRVRKDNKWPLLSLSLLIITCLARVVRAVLTLYEEENFYVMGLLFLLPMGILICSFFNTLFVWVKIIFHFNFSKVVSKVFPFLGKIFLGSQIVLIALLLIICFSGLRYNASNIVLFFFLAYGGISAVIFTKMIWSEYKDLSGKDSGVFNSDNHQKILKIFKLSITSIVVTFATLALTVWSFTIDGVLTISHTIAFNFIGRSIEIAWISVMLIILAPQLQTWSQSSTKESTNFDSASDSSSSSSKSDIENNDDKKETIPTVIDIPTTTAIVTTSPVNSSNINTQNQIDNK</sequence>
<dbReference type="FunCoup" id="F0ZYX8">
    <property type="interactions" value="742"/>
</dbReference>
<feature type="compositionally biased region" description="Basic and acidic residues" evidence="1">
    <location>
        <begin position="302"/>
        <end position="313"/>
    </location>
</feature>
<feature type="transmembrane region" description="Helical" evidence="2">
    <location>
        <begin position="36"/>
        <end position="56"/>
    </location>
</feature>
<dbReference type="Proteomes" id="UP000001064">
    <property type="component" value="Unassembled WGS sequence"/>
</dbReference>
<evidence type="ECO:0000256" key="2">
    <source>
        <dbReference type="SAM" id="Phobius"/>
    </source>
</evidence>
<dbReference type="KEGG" id="dpp:DICPUDRAFT_157359"/>
<reference evidence="4" key="1">
    <citation type="journal article" date="2011" name="Genome Biol.">
        <title>Comparative genomics of the social amoebae Dictyostelium discoideum and Dictyostelium purpureum.</title>
        <authorList>
            <consortium name="US DOE Joint Genome Institute (JGI-PGF)"/>
            <person name="Sucgang R."/>
            <person name="Kuo A."/>
            <person name="Tian X."/>
            <person name="Salerno W."/>
            <person name="Parikh A."/>
            <person name="Feasley C.L."/>
            <person name="Dalin E."/>
            <person name="Tu H."/>
            <person name="Huang E."/>
            <person name="Barry K."/>
            <person name="Lindquist E."/>
            <person name="Shapiro H."/>
            <person name="Bruce D."/>
            <person name="Schmutz J."/>
            <person name="Salamov A."/>
            <person name="Fey P."/>
            <person name="Gaudet P."/>
            <person name="Anjard C."/>
            <person name="Babu M.M."/>
            <person name="Basu S."/>
            <person name="Bushmanova Y."/>
            <person name="van der Wel H."/>
            <person name="Katoh-Kurasawa M."/>
            <person name="Dinh C."/>
            <person name="Coutinho P.M."/>
            <person name="Saito T."/>
            <person name="Elias M."/>
            <person name="Schaap P."/>
            <person name="Kay R.R."/>
            <person name="Henrissat B."/>
            <person name="Eichinger L."/>
            <person name="Rivero F."/>
            <person name="Putnam N.H."/>
            <person name="West C.M."/>
            <person name="Loomis W.F."/>
            <person name="Chisholm R.L."/>
            <person name="Shaulsky G."/>
            <person name="Strassmann J.E."/>
            <person name="Queller D.C."/>
            <person name="Kuspa A."/>
            <person name="Grigoriev I.V."/>
        </authorList>
    </citation>
    <scope>NUCLEOTIDE SEQUENCE [LARGE SCALE GENOMIC DNA]</scope>
    <source>
        <strain evidence="4">QSDP1</strain>
    </source>
</reference>
<dbReference type="GeneID" id="10508571"/>
<feature type="transmembrane region" description="Helical" evidence="2">
    <location>
        <begin position="169"/>
        <end position="191"/>
    </location>
</feature>
<organism evidence="3 4">
    <name type="scientific">Dictyostelium purpureum</name>
    <name type="common">Slime mold</name>
    <dbReference type="NCBI Taxonomy" id="5786"/>
    <lineage>
        <taxon>Eukaryota</taxon>
        <taxon>Amoebozoa</taxon>
        <taxon>Evosea</taxon>
        <taxon>Eumycetozoa</taxon>
        <taxon>Dictyostelia</taxon>
        <taxon>Dictyosteliales</taxon>
        <taxon>Dictyosteliaceae</taxon>
        <taxon>Dictyostelium</taxon>
    </lineage>
</organism>
<feature type="transmembrane region" description="Helical" evidence="2">
    <location>
        <begin position="142"/>
        <end position="163"/>
    </location>
</feature>
<dbReference type="VEuPathDB" id="AmoebaDB:DICPUDRAFT_157359"/>